<evidence type="ECO:0000256" key="1">
    <source>
        <dbReference type="SAM" id="SignalP"/>
    </source>
</evidence>
<dbReference type="RefSeq" id="WP_165905350.1">
    <property type="nucleotide sequence ID" value="NZ_SLWW01000010.1"/>
</dbReference>
<comment type="caution">
    <text evidence="2">The sequence shown here is derived from an EMBL/GenBank/DDBJ whole genome shotgun (WGS) entry which is preliminary data.</text>
</comment>
<dbReference type="AlphaFoldDB" id="A0A4R2KUH4"/>
<dbReference type="Proteomes" id="UP000295142">
    <property type="component" value="Unassembled WGS sequence"/>
</dbReference>
<keyword evidence="3" id="KW-1185">Reference proteome</keyword>
<sequence length="159" mass="17059">MRFFGRILAAGAALPAALIASSVAAQSLSAADPEGLVAALQSLGYRATLTTDGEGDPKIESATGGVTFHLYFYGCDDAHLGCTGLQLSAGFDQPTPMTASDANKWNFDNLFGEMTVDDEGDPRLSYFFTTDGGLNHDTFADILDWWEVALGQFLDYIDW</sequence>
<evidence type="ECO:0000313" key="3">
    <source>
        <dbReference type="Proteomes" id="UP000295142"/>
    </source>
</evidence>
<gene>
    <name evidence="2" type="ORF">EV655_110141</name>
</gene>
<dbReference type="Pfam" id="PF10722">
    <property type="entry name" value="YbjN"/>
    <property type="match status" value="1"/>
</dbReference>
<keyword evidence="1" id="KW-0732">Signal</keyword>
<evidence type="ECO:0000313" key="2">
    <source>
        <dbReference type="EMBL" id="TCO70375.1"/>
    </source>
</evidence>
<reference evidence="2 3" key="1">
    <citation type="submission" date="2019-03" db="EMBL/GenBank/DDBJ databases">
        <title>Genomic Encyclopedia of Type Strains, Phase IV (KMG-IV): sequencing the most valuable type-strain genomes for metagenomic binning, comparative biology and taxonomic classification.</title>
        <authorList>
            <person name="Goeker M."/>
        </authorList>
    </citation>
    <scope>NUCLEOTIDE SEQUENCE [LARGE SCALE GENOMIC DNA]</scope>
    <source>
        <strain evidence="2 3">DSM 4868</strain>
    </source>
</reference>
<organism evidence="2 3">
    <name type="scientific">Rhodovulum euryhalinum</name>
    <dbReference type="NCBI Taxonomy" id="35805"/>
    <lineage>
        <taxon>Bacteria</taxon>
        <taxon>Pseudomonadati</taxon>
        <taxon>Pseudomonadota</taxon>
        <taxon>Alphaproteobacteria</taxon>
        <taxon>Rhodobacterales</taxon>
        <taxon>Paracoccaceae</taxon>
        <taxon>Rhodovulum</taxon>
    </lineage>
</organism>
<proteinExistence type="predicted"/>
<accession>A0A4R2KUH4</accession>
<dbReference type="EMBL" id="SLWW01000010">
    <property type="protein sequence ID" value="TCO70375.1"/>
    <property type="molecule type" value="Genomic_DNA"/>
</dbReference>
<protein>
    <submittedName>
        <fullName evidence="2">Putative sensory transduction regulator</fullName>
    </submittedName>
</protein>
<name>A0A4R2KUH4_9RHOB</name>
<feature type="chain" id="PRO_5020744381" evidence="1">
    <location>
        <begin position="26"/>
        <end position="159"/>
    </location>
</feature>
<dbReference type="InterPro" id="IPR019660">
    <property type="entry name" value="Put_sensory_transdc_reg_YbjN"/>
</dbReference>
<feature type="signal peptide" evidence="1">
    <location>
        <begin position="1"/>
        <end position="25"/>
    </location>
</feature>
<dbReference type="CDD" id="cd17511">
    <property type="entry name" value="YbjN_AmyR-like"/>
    <property type="match status" value="1"/>
</dbReference>